<evidence type="ECO:0000256" key="4">
    <source>
        <dbReference type="ARBA" id="ARBA00022723"/>
    </source>
</evidence>
<feature type="binding site" description="axial binding residue" evidence="8">
    <location>
        <position position="463"/>
    </location>
    <ligand>
        <name>heme</name>
        <dbReference type="ChEBI" id="CHEBI:30413"/>
    </ligand>
    <ligandPart>
        <name>Fe</name>
        <dbReference type="ChEBI" id="CHEBI:18248"/>
    </ligandPart>
</feature>
<sequence>MSRPSELLDIDKASATKYAILVAIVLAIAEVTIIIYNLYFHPLRHFPGPILYRASRVPWGIQFATGRQAFFVQKLHDEYGPVVRIGPNHLSFTDPKAWKDIYGHRVGGESSMNEMTKSETFTKPIRDRPETIITMNRQDHSKFRRALSHGFSDSAMRQQEPVIAKYIDLLISRLHEECDNGKKKCNLEAWYNWTTFDVVGDLVFGQSFHCLENIDYHPWIESLFNSVRFSAIMIALTYMGFGDLVQVIAKFGTSLRKARKFTRDMLNVRLAVEGKRDDLFEGIVKKREEWPKSSSADIFLPTQNIPFDTLTANAFILVIAGSETTATTLSGATALLLTHPDILEKLQQEVRSSFKSADEITITSVNKLYYMLAILNEALRLYPPVTSGLVRTVPKGGEHIAGQYVPGGTLVEVQQWSMNHSNENWNDPWAFQPERFLATSEAAAKAGNKLDSLQPFSTGPRNCIGRNLAYAEMRLILARIIFEFDLKLSDDSKQWIERQDAYLLWDRSVSLLLSVFPKFGKVVRGPTRSNDSHLLRPLKGANPPQRNPNAG</sequence>
<dbReference type="InterPro" id="IPR001128">
    <property type="entry name" value="Cyt_P450"/>
</dbReference>
<dbReference type="PANTHER" id="PTHR24305:SF230">
    <property type="entry name" value="P450, PUTATIVE (EUROFUNG)-RELATED"/>
    <property type="match status" value="1"/>
</dbReference>
<dbReference type="AlphaFoldDB" id="A0AAX6MS63"/>
<evidence type="ECO:0000256" key="2">
    <source>
        <dbReference type="ARBA" id="ARBA00010617"/>
    </source>
</evidence>
<dbReference type="InterPro" id="IPR050121">
    <property type="entry name" value="Cytochrome_P450_monoxygenase"/>
</dbReference>
<dbReference type="GO" id="GO:0005506">
    <property type="term" value="F:iron ion binding"/>
    <property type="evidence" value="ECO:0007669"/>
    <property type="project" value="InterPro"/>
</dbReference>
<keyword evidence="11" id="KW-0812">Transmembrane</keyword>
<evidence type="ECO:0000256" key="8">
    <source>
        <dbReference type="PIRSR" id="PIRSR602401-1"/>
    </source>
</evidence>
<evidence type="ECO:0000256" key="5">
    <source>
        <dbReference type="ARBA" id="ARBA00023002"/>
    </source>
</evidence>
<keyword evidence="11" id="KW-0472">Membrane</keyword>
<keyword evidence="6 8" id="KW-0408">Iron</keyword>
<dbReference type="SUPFAM" id="SSF48264">
    <property type="entry name" value="Cytochrome P450"/>
    <property type="match status" value="1"/>
</dbReference>
<keyword evidence="3 8" id="KW-0349">Heme</keyword>
<keyword evidence="5 9" id="KW-0560">Oxidoreductase</keyword>
<accession>A0AAX6MS63</accession>
<evidence type="ECO:0000313" key="12">
    <source>
        <dbReference type="EMBL" id="KAK6955237.1"/>
    </source>
</evidence>
<comment type="caution">
    <text evidence="12">The sequence shown here is derived from an EMBL/GenBank/DDBJ whole genome shotgun (WGS) entry which is preliminary data.</text>
</comment>
<dbReference type="PANTHER" id="PTHR24305">
    <property type="entry name" value="CYTOCHROME P450"/>
    <property type="match status" value="1"/>
</dbReference>
<keyword evidence="13" id="KW-1185">Reference proteome</keyword>
<dbReference type="GO" id="GO:0020037">
    <property type="term" value="F:heme binding"/>
    <property type="evidence" value="ECO:0007669"/>
    <property type="project" value="InterPro"/>
</dbReference>
<dbReference type="EMBL" id="JBANMG010000003">
    <property type="protein sequence ID" value="KAK6955237.1"/>
    <property type="molecule type" value="Genomic_DNA"/>
</dbReference>
<keyword evidence="7 9" id="KW-0503">Monooxygenase</keyword>
<evidence type="ECO:0000256" key="3">
    <source>
        <dbReference type="ARBA" id="ARBA00022617"/>
    </source>
</evidence>
<dbReference type="Proteomes" id="UP001369815">
    <property type="component" value="Unassembled WGS sequence"/>
</dbReference>
<comment type="similarity">
    <text evidence="2 9">Belongs to the cytochrome P450 family.</text>
</comment>
<dbReference type="GO" id="GO:0016705">
    <property type="term" value="F:oxidoreductase activity, acting on paired donors, with incorporation or reduction of molecular oxygen"/>
    <property type="evidence" value="ECO:0007669"/>
    <property type="project" value="InterPro"/>
</dbReference>
<feature type="region of interest" description="Disordered" evidence="10">
    <location>
        <begin position="526"/>
        <end position="551"/>
    </location>
</feature>
<proteinExistence type="inferred from homology"/>
<evidence type="ECO:0000256" key="11">
    <source>
        <dbReference type="SAM" id="Phobius"/>
    </source>
</evidence>
<evidence type="ECO:0000313" key="13">
    <source>
        <dbReference type="Proteomes" id="UP001369815"/>
    </source>
</evidence>
<evidence type="ECO:0000256" key="9">
    <source>
        <dbReference type="RuleBase" id="RU000461"/>
    </source>
</evidence>
<keyword evidence="11" id="KW-1133">Transmembrane helix</keyword>
<reference evidence="12 13" key="1">
    <citation type="journal article" date="2024" name="Front Chem Biol">
        <title>Unveiling the potential of Daldinia eschscholtzii MFLUCC 19-0629 through bioactivity and bioinformatics studies for enhanced sustainable agriculture production.</title>
        <authorList>
            <person name="Brooks S."/>
            <person name="Weaver J.A."/>
            <person name="Klomchit A."/>
            <person name="Alharthi S.A."/>
            <person name="Onlamun T."/>
            <person name="Nurani R."/>
            <person name="Vong T.K."/>
            <person name="Alberti F."/>
            <person name="Greco C."/>
        </authorList>
    </citation>
    <scope>NUCLEOTIDE SEQUENCE [LARGE SCALE GENOMIC DNA]</scope>
    <source>
        <strain evidence="12">MFLUCC 19-0629</strain>
    </source>
</reference>
<dbReference type="GO" id="GO:0004497">
    <property type="term" value="F:monooxygenase activity"/>
    <property type="evidence" value="ECO:0007669"/>
    <property type="project" value="UniProtKB-KW"/>
</dbReference>
<dbReference type="CDD" id="cd11058">
    <property type="entry name" value="CYP60B-like"/>
    <property type="match status" value="1"/>
</dbReference>
<dbReference type="InterPro" id="IPR017972">
    <property type="entry name" value="Cyt_P450_CS"/>
</dbReference>
<dbReference type="FunFam" id="1.10.630.10:FF:000179">
    <property type="entry name" value="Cytochrome P450"/>
    <property type="match status" value="1"/>
</dbReference>
<keyword evidence="4 8" id="KW-0479">Metal-binding</keyword>
<evidence type="ECO:0000256" key="1">
    <source>
        <dbReference type="ARBA" id="ARBA00001971"/>
    </source>
</evidence>
<organism evidence="12 13">
    <name type="scientific">Daldinia eschscholtzii</name>
    <dbReference type="NCBI Taxonomy" id="292717"/>
    <lineage>
        <taxon>Eukaryota</taxon>
        <taxon>Fungi</taxon>
        <taxon>Dikarya</taxon>
        <taxon>Ascomycota</taxon>
        <taxon>Pezizomycotina</taxon>
        <taxon>Sordariomycetes</taxon>
        <taxon>Xylariomycetidae</taxon>
        <taxon>Xylariales</taxon>
        <taxon>Hypoxylaceae</taxon>
        <taxon>Daldinia</taxon>
    </lineage>
</organism>
<dbReference type="InterPro" id="IPR036396">
    <property type="entry name" value="Cyt_P450_sf"/>
</dbReference>
<evidence type="ECO:0008006" key="14">
    <source>
        <dbReference type="Google" id="ProtNLM"/>
    </source>
</evidence>
<comment type="cofactor">
    <cofactor evidence="1 8">
        <name>heme</name>
        <dbReference type="ChEBI" id="CHEBI:30413"/>
    </cofactor>
</comment>
<dbReference type="PRINTS" id="PR00463">
    <property type="entry name" value="EP450I"/>
</dbReference>
<gene>
    <name evidence="12" type="ORF">Daesc_002868</name>
</gene>
<name>A0AAX6MS63_9PEZI</name>
<protein>
    <recommendedName>
        <fullName evidence="14">Isotrichodermin C-15 hydroxylase</fullName>
    </recommendedName>
</protein>
<dbReference type="PROSITE" id="PS00086">
    <property type="entry name" value="CYTOCHROME_P450"/>
    <property type="match status" value="1"/>
</dbReference>
<evidence type="ECO:0000256" key="10">
    <source>
        <dbReference type="SAM" id="MobiDB-lite"/>
    </source>
</evidence>
<feature type="transmembrane region" description="Helical" evidence="11">
    <location>
        <begin position="20"/>
        <end position="39"/>
    </location>
</feature>
<dbReference type="Gene3D" id="1.10.630.10">
    <property type="entry name" value="Cytochrome P450"/>
    <property type="match status" value="1"/>
</dbReference>
<dbReference type="PRINTS" id="PR00385">
    <property type="entry name" value="P450"/>
</dbReference>
<evidence type="ECO:0000256" key="6">
    <source>
        <dbReference type="ARBA" id="ARBA00023004"/>
    </source>
</evidence>
<dbReference type="Pfam" id="PF00067">
    <property type="entry name" value="p450"/>
    <property type="match status" value="1"/>
</dbReference>
<dbReference type="InterPro" id="IPR002401">
    <property type="entry name" value="Cyt_P450_E_grp-I"/>
</dbReference>
<evidence type="ECO:0000256" key="7">
    <source>
        <dbReference type="ARBA" id="ARBA00023033"/>
    </source>
</evidence>